<dbReference type="RefSeq" id="WP_207688474.1">
    <property type="nucleotide sequence ID" value="NZ_CP061799.1"/>
</dbReference>
<feature type="transmembrane region" description="Helical" evidence="1">
    <location>
        <begin position="6"/>
        <end position="30"/>
    </location>
</feature>
<reference evidence="2" key="1">
    <citation type="journal article" date="2021" name="Microb. Physiol.">
        <title>Proteogenomic Insights into the Physiology of Marine, Sulfate-Reducing, Filamentous Desulfonema limicola and Desulfonema magnum.</title>
        <authorList>
            <person name="Schnaars V."/>
            <person name="Wohlbrand L."/>
            <person name="Scheve S."/>
            <person name="Hinrichs C."/>
            <person name="Reinhardt R."/>
            <person name="Rabus R."/>
        </authorList>
    </citation>
    <scope>NUCLEOTIDE SEQUENCE</scope>
    <source>
        <strain evidence="2">5ac10</strain>
    </source>
</reference>
<gene>
    <name evidence="2" type="ORF">dnl_49330</name>
</gene>
<evidence type="ECO:0000313" key="2">
    <source>
        <dbReference type="EMBL" id="QTA82556.1"/>
    </source>
</evidence>
<keyword evidence="1" id="KW-1133">Transmembrane helix</keyword>
<organism evidence="2 3">
    <name type="scientific">Desulfonema limicola</name>
    <dbReference type="NCBI Taxonomy" id="45656"/>
    <lineage>
        <taxon>Bacteria</taxon>
        <taxon>Pseudomonadati</taxon>
        <taxon>Thermodesulfobacteriota</taxon>
        <taxon>Desulfobacteria</taxon>
        <taxon>Desulfobacterales</taxon>
        <taxon>Desulfococcaceae</taxon>
        <taxon>Desulfonema</taxon>
    </lineage>
</organism>
<dbReference type="KEGG" id="dli:dnl_49330"/>
<evidence type="ECO:0000313" key="3">
    <source>
        <dbReference type="Proteomes" id="UP000663720"/>
    </source>
</evidence>
<dbReference type="AlphaFoldDB" id="A0A975GIL1"/>
<sequence>MRDRIIKFIIVCAVGYALYFVLAHHIIMFGRDFVVLKKEKLDLGHSFYSPGDRKEIMYKGLDNMLMNEDLRNAGLGELLVERGLISEEELEGALNKIDYGE</sequence>
<evidence type="ECO:0000256" key="1">
    <source>
        <dbReference type="SAM" id="Phobius"/>
    </source>
</evidence>
<keyword evidence="3" id="KW-1185">Reference proteome</keyword>
<keyword evidence="1" id="KW-0812">Transmembrane</keyword>
<accession>A0A975GIL1</accession>
<proteinExistence type="predicted"/>
<dbReference type="Proteomes" id="UP000663720">
    <property type="component" value="Chromosome"/>
</dbReference>
<keyword evidence="1" id="KW-0472">Membrane</keyword>
<protein>
    <submittedName>
        <fullName evidence="2">Uncharacterized protein</fullName>
    </submittedName>
</protein>
<dbReference type="EMBL" id="CP061799">
    <property type="protein sequence ID" value="QTA82556.1"/>
    <property type="molecule type" value="Genomic_DNA"/>
</dbReference>
<name>A0A975GIL1_9BACT</name>